<organism evidence="2 3">
    <name type="scientific">Roseovarius albus</name>
    <dbReference type="NCBI Taxonomy" id="1247867"/>
    <lineage>
        <taxon>Bacteria</taxon>
        <taxon>Pseudomonadati</taxon>
        <taxon>Pseudomonadota</taxon>
        <taxon>Alphaproteobacteria</taxon>
        <taxon>Rhodobacterales</taxon>
        <taxon>Roseobacteraceae</taxon>
        <taxon>Roseovarius</taxon>
    </lineage>
</organism>
<proteinExistence type="predicted"/>
<feature type="transmembrane region" description="Helical" evidence="1">
    <location>
        <begin position="76"/>
        <end position="101"/>
    </location>
</feature>
<protein>
    <submittedName>
        <fullName evidence="2">Uncharacterized protein</fullName>
    </submittedName>
</protein>
<keyword evidence="1" id="KW-0812">Transmembrane</keyword>
<dbReference type="Proteomes" id="UP000193061">
    <property type="component" value="Unassembled WGS sequence"/>
</dbReference>
<evidence type="ECO:0000313" key="2">
    <source>
        <dbReference type="EMBL" id="SLN37160.1"/>
    </source>
</evidence>
<feature type="transmembrane region" description="Helical" evidence="1">
    <location>
        <begin position="6"/>
        <end position="29"/>
    </location>
</feature>
<evidence type="ECO:0000256" key="1">
    <source>
        <dbReference type="SAM" id="Phobius"/>
    </source>
</evidence>
<keyword evidence="3" id="KW-1185">Reference proteome</keyword>
<sequence length="102" mass="12131">MLVEFRNFFGVLLILSLGWIWICLLILYVQFLRAKKWQDLMVWEWRDLLAWASIEKRMNFTNEMFQSPKLAKERKLVSYSLFLLVIILMIWGALTMAVTVAG</sequence>
<gene>
    <name evidence="2" type="ORF">ROA7450_01779</name>
</gene>
<dbReference type="AlphaFoldDB" id="A0A1X6Z0F5"/>
<evidence type="ECO:0000313" key="3">
    <source>
        <dbReference type="Proteomes" id="UP000193061"/>
    </source>
</evidence>
<keyword evidence="1" id="KW-1133">Transmembrane helix</keyword>
<name>A0A1X6Z0F5_9RHOB</name>
<accession>A0A1X6Z0F5</accession>
<reference evidence="2 3" key="1">
    <citation type="submission" date="2017-03" db="EMBL/GenBank/DDBJ databases">
        <authorList>
            <person name="Afonso C.L."/>
            <person name="Miller P.J."/>
            <person name="Scott M.A."/>
            <person name="Spackman E."/>
            <person name="Goraichik I."/>
            <person name="Dimitrov K.M."/>
            <person name="Suarez D.L."/>
            <person name="Swayne D.E."/>
        </authorList>
    </citation>
    <scope>NUCLEOTIDE SEQUENCE [LARGE SCALE GENOMIC DNA]</scope>
    <source>
        <strain evidence="2 3">CECT 7450</strain>
    </source>
</reference>
<dbReference type="EMBL" id="FWFX01000004">
    <property type="protein sequence ID" value="SLN37160.1"/>
    <property type="molecule type" value="Genomic_DNA"/>
</dbReference>
<keyword evidence="1" id="KW-0472">Membrane</keyword>